<organism evidence="1 2">
    <name type="scientific">Azotobacter chroococcum</name>
    <dbReference type="NCBI Taxonomy" id="353"/>
    <lineage>
        <taxon>Bacteria</taxon>
        <taxon>Pseudomonadati</taxon>
        <taxon>Pseudomonadota</taxon>
        <taxon>Gammaproteobacteria</taxon>
        <taxon>Pseudomonadales</taxon>
        <taxon>Pseudomonadaceae</taxon>
        <taxon>Azotobacter</taxon>
    </lineage>
</organism>
<dbReference type="Proteomes" id="UP000295169">
    <property type="component" value="Unassembled WGS sequence"/>
</dbReference>
<sequence>MFSIRRSGLDEAFAALDRLAGDLPKRALADALNHTANQARIALRAEMESVFDRPTPFTLNALRILNARPDSLEAAIWVKDDKDNNAKGQAPEDWVAPQVFGGPRVDKKSEMLLRRRGILPAGRFVVPAEGARLDAYGNMSRAHMMQILSGLRLLNRPGYTGDASNNWHSFRKGHAKAFFVMRRGKVPIGIAERRGRTLQMVLAFVGQPSYRQRLDFHGIVRRMADERLAVNVDKAVTDALAGRLPTSFRRRPQAWPM</sequence>
<name>A0A4V2Q856_9GAMM</name>
<gene>
    <name evidence="1" type="ORF">EV691_101257</name>
</gene>
<evidence type="ECO:0000313" key="1">
    <source>
        <dbReference type="EMBL" id="TCL34818.1"/>
    </source>
</evidence>
<dbReference type="EMBL" id="SMMU01000001">
    <property type="protein sequence ID" value="TCL34818.1"/>
    <property type="molecule type" value="Genomic_DNA"/>
</dbReference>
<accession>A0A4V2Q856</accession>
<dbReference type="AlphaFoldDB" id="A0A4V2Q856"/>
<comment type="caution">
    <text evidence="1">The sequence shown here is derived from an EMBL/GenBank/DDBJ whole genome shotgun (WGS) entry which is preliminary data.</text>
</comment>
<reference evidence="1 2" key="1">
    <citation type="submission" date="2019-03" db="EMBL/GenBank/DDBJ databases">
        <title>Genomic Encyclopedia of Type Strains, Phase IV (KMG-IV): sequencing the most valuable type-strain genomes for metagenomic binning, comparative biology and taxonomic classification.</title>
        <authorList>
            <person name="Goeker M."/>
        </authorList>
    </citation>
    <scope>NUCLEOTIDE SEQUENCE [LARGE SCALE GENOMIC DNA]</scope>
    <source>
        <strain evidence="1 2">DSM 2286</strain>
    </source>
</reference>
<evidence type="ECO:0000313" key="2">
    <source>
        <dbReference type="Proteomes" id="UP000295169"/>
    </source>
</evidence>
<dbReference type="RefSeq" id="WP_131297851.1">
    <property type="nucleotide sequence ID" value="NZ_JBHLST010000028.1"/>
</dbReference>
<proteinExistence type="predicted"/>
<protein>
    <submittedName>
        <fullName evidence="1">Uncharacterized protein</fullName>
    </submittedName>
</protein>